<dbReference type="Pfam" id="PF16819">
    <property type="entry name" value="DUF5074"/>
    <property type="match status" value="1"/>
</dbReference>
<dbReference type="SUPFAM" id="SSF63825">
    <property type="entry name" value="YWTD domain"/>
    <property type="match status" value="1"/>
</dbReference>
<gene>
    <name evidence="2" type="ORF">C4S77_09985</name>
</gene>
<dbReference type="AlphaFoldDB" id="A0A2S8A8G4"/>
<dbReference type="PROSITE" id="PS51257">
    <property type="entry name" value="PROKAR_LIPOPROTEIN"/>
    <property type="match status" value="1"/>
</dbReference>
<dbReference type="PANTHER" id="PTHR47197">
    <property type="entry name" value="PROTEIN NIRF"/>
    <property type="match status" value="1"/>
</dbReference>
<dbReference type="InterPro" id="IPR051200">
    <property type="entry name" value="Host-pathogen_enzymatic-act"/>
</dbReference>
<evidence type="ECO:0000313" key="2">
    <source>
        <dbReference type="EMBL" id="PQL90776.1"/>
    </source>
</evidence>
<proteinExistence type="predicted"/>
<keyword evidence="3" id="KW-1185">Reference proteome</keyword>
<dbReference type="PANTHER" id="PTHR47197:SF3">
    <property type="entry name" value="DIHYDRO-HEME D1 DEHYDROGENASE"/>
    <property type="match status" value="1"/>
</dbReference>
<evidence type="ECO:0000313" key="3">
    <source>
        <dbReference type="Proteomes" id="UP000238042"/>
    </source>
</evidence>
<dbReference type="EMBL" id="PSZM01000045">
    <property type="protein sequence ID" value="PQL90776.1"/>
    <property type="molecule type" value="Genomic_DNA"/>
</dbReference>
<dbReference type="OrthoDB" id="792648at2"/>
<feature type="signal peptide" evidence="1">
    <location>
        <begin position="1"/>
        <end position="20"/>
    </location>
</feature>
<evidence type="ECO:0000256" key="1">
    <source>
        <dbReference type="SAM" id="SignalP"/>
    </source>
</evidence>
<feature type="chain" id="PRO_5015658935" description="YncE family protein" evidence="1">
    <location>
        <begin position="21"/>
        <end position="367"/>
    </location>
</feature>
<reference evidence="2 3" key="1">
    <citation type="submission" date="2018-02" db="EMBL/GenBank/DDBJ databases">
        <title>Genome sequences of Apibacter spp., gut symbionts of Asian honey bees.</title>
        <authorList>
            <person name="Kwong W.K."/>
            <person name="Steele M.I."/>
            <person name="Moran N.A."/>
        </authorList>
    </citation>
    <scope>NUCLEOTIDE SEQUENCE [LARGE SCALE GENOMIC DNA]</scope>
    <source>
        <strain evidence="3">wkB301</strain>
    </source>
</reference>
<keyword evidence="1" id="KW-0732">Signal</keyword>
<dbReference type="InterPro" id="IPR015943">
    <property type="entry name" value="WD40/YVTN_repeat-like_dom_sf"/>
</dbReference>
<dbReference type="Gene3D" id="2.130.10.10">
    <property type="entry name" value="YVTN repeat-like/Quinoprotein amine dehydrogenase"/>
    <property type="match status" value="1"/>
</dbReference>
<name>A0A2S8A8G4_9FLAO</name>
<sequence length="367" mass="40945">MKLKKLLFLLLPLFSLIGCNDDDDWNNSPPVINKQSSGIYILNEGVYGQNNSTLDFWNFNTGKYTLSFFTQINPQQAGLGDTGNDIAAYGNRLYIVVNASNYVEVINLKTGEHIGKIEGIANGRNITFHNQYAYITSYAGPMVGSKQLGYVYRIDTANIKNTEDKVVVGYQPEGLTIANNKLYVANSGGYLTNYDNRVSIIDLDSFKEIKKIEVATNLSKVKKDKNNVIWITSLGNYKTIPGSISAIDPSTDTVIKTINIPVSNFDFYGNELYYYSVDWSTNQPKSTYGKINIITKEKISGSFISEADKNKIESPYGLVINKENGDIFIGDASNYVNPGKIFWFDKNGNLKNSQTTGVMPAHFEFLK</sequence>
<organism evidence="2 3">
    <name type="scientific">Apibacter adventoris</name>
    <dbReference type="NCBI Taxonomy" id="1679466"/>
    <lineage>
        <taxon>Bacteria</taxon>
        <taxon>Pseudomonadati</taxon>
        <taxon>Bacteroidota</taxon>
        <taxon>Flavobacteriia</taxon>
        <taxon>Flavobacteriales</taxon>
        <taxon>Weeksellaceae</taxon>
        <taxon>Apibacter</taxon>
    </lineage>
</organism>
<protein>
    <recommendedName>
        <fullName evidence="4">YncE family protein</fullName>
    </recommendedName>
</protein>
<accession>A0A2S8A8G4</accession>
<comment type="caution">
    <text evidence="2">The sequence shown here is derived from an EMBL/GenBank/DDBJ whole genome shotgun (WGS) entry which is preliminary data.</text>
</comment>
<dbReference type="Proteomes" id="UP000238042">
    <property type="component" value="Unassembled WGS sequence"/>
</dbReference>
<dbReference type="InterPro" id="IPR031815">
    <property type="entry name" value="DUF5074"/>
</dbReference>
<evidence type="ECO:0008006" key="4">
    <source>
        <dbReference type="Google" id="ProtNLM"/>
    </source>
</evidence>
<dbReference type="RefSeq" id="WP_105247418.1">
    <property type="nucleotide sequence ID" value="NZ_PSZM01000045.1"/>
</dbReference>